<dbReference type="HOGENOM" id="CLU_082760_3_0_5"/>
<dbReference type="PANTHER" id="PTHR34846:SF11">
    <property type="entry name" value="4-CARBOXYMUCONOLACTONE DECARBOXYLASE FAMILY PROTEIN (AFU_ORTHOLOGUE AFUA_6G11590)"/>
    <property type="match status" value="1"/>
</dbReference>
<evidence type="ECO:0000313" key="2">
    <source>
        <dbReference type="EMBL" id="AEQ52378.1"/>
    </source>
</evidence>
<proteinExistence type="predicted"/>
<dbReference type="Proteomes" id="UP000008850">
    <property type="component" value="Chromosome"/>
</dbReference>
<dbReference type="InterPro" id="IPR003779">
    <property type="entry name" value="CMD-like"/>
</dbReference>
<dbReference type="InterPro" id="IPR029032">
    <property type="entry name" value="AhpD-like"/>
</dbReference>
<dbReference type="PATRIC" id="fig|1082931.4.peg.2337"/>
<dbReference type="EMBL" id="CP003075">
    <property type="protein sequence ID" value="AEQ52378.1"/>
    <property type="molecule type" value="Genomic_DNA"/>
</dbReference>
<dbReference type="STRING" id="1082931.KKY_2369"/>
<name>G4R8D4_PELHB</name>
<gene>
    <name evidence="2" type="ordered locus">KKY_2369</name>
</gene>
<dbReference type="GO" id="GO:0051920">
    <property type="term" value="F:peroxiredoxin activity"/>
    <property type="evidence" value="ECO:0007669"/>
    <property type="project" value="InterPro"/>
</dbReference>
<dbReference type="RefSeq" id="WP_014131527.1">
    <property type="nucleotide sequence ID" value="NC_016078.1"/>
</dbReference>
<dbReference type="KEGG" id="phl:KKY_2369"/>
<dbReference type="PANTHER" id="PTHR34846">
    <property type="entry name" value="4-CARBOXYMUCONOLACTONE DECARBOXYLASE FAMILY PROTEIN (AFU_ORTHOLOGUE AFUA_6G11590)"/>
    <property type="match status" value="1"/>
</dbReference>
<evidence type="ECO:0000313" key="3">
    <source>
        <dbReference type="Proteomes" id="UP000008850"/>
    </source>
</evidence>
<sequence length="187" mass="20358">MRLSPPDPRTFSDRQRAIHEAIASGPRGGVRGPLAVWLHRPDLADRAQALGAYCRYDTLLEPALSELAILVTARVWSSEYEWAAHKPFALKAGLTSEIIDAIRDRRQPGFADTRQACVYAVASELNATRFLSPATYDDAVATLGEQALVDLIGILGYYTLISMTINAFEVPAPEGATPEMTVGERAS</sequence>
<dbReference type="SUPFAM" id="SSF69118">
    <property type="entry name" value="AhpD-like"/>
    <property type="match status" value="1"/>
</dbReference>
<feature type="domain" description="Carboxymuconolactone decarboxylase-like" evidence="1">
    <location>
        <begin position="41"/>
        <end position="107"/>
    </location>
</feature>
<protein>
    <submittedName>
        <fullName evidence="2">Cation/multidrug efflux pump</fullName>
    </submittedName>
</protein>
<accession>G4R8D4</accession>
<evidence type="ECO:0000259" key="1">
    <source>
        <dbReference type="Pfam" id="PF02627"/>
    </source>
</evidence>
<dbReference type="Pfam" id="PF02627">
    <property type="entry name" value="CMD"/>
    <property type="match status" value="1"/>
</dbReference>
<organism evidence="2 3">
    <name type="scientific">Pelagibacterium halotolerans (strain DSM 22347 / JCM 15775 / CGMCC 1.7692 / B2)</name>
    <dbReference type="NCBI Taxonomy" id="1082931"/>
    <lineage>
        <taxon>Bacteria</taxon>
        <taxon>Pseudomonadati</taxon>
        <taxon>Pseudomonadota</taxon>
        <taxon>Alphaproteobacteria</taxon>
        <taxon>Hyphomicrobiales</taxon>
        <taxon>Devosiaceae</taxon>
        <taxon>Pelagibacterium</taxon>
    </lineage>
</organism>
<dbReference type="Gene3D" id="1.20.1290.10">
    <property type="entry name" value="AhpD-like"/>
    <property type="match status" value="1"/>
</dbReference>
<dbReference type="AlphaFoldDB" id="G4R8D4"/>
<reference evidence="2 3" key="1">
    <citation type="journal article" date="2012" name="J. Bacteriol.">
        <title>Complete genome sequence of Pelagibacterium halotolerans B2T.</title>
        <authorList>
            <person name="Huo Y.Y."/>
            <person name="Cheng H."/>
            <person name="Han X.F."/>
            <person name="Jiang X.W."/>
            <person name="Sun C."/>
            <person name="Zhang X.Q."/>
            <person name="Zhu X.F."/>
            <person name="Liu Y.F."/>
            <person name="Li P.F."/>
            <person name="Ni P.X."/>
            <person name="Wu M."/>
        </authorList>
    </citation>
    <scope>NUCLEOTIDE SEQUENCE [LARGE SCALE GENOMIC DNA]</scope>
    <source>
        <strain evidence="3">DSM 22347 / JCM 15775 / CGMCC 1.7692 / B2</strain>
    </source>
</reference>
<dbReference type="eggNOG" id="COG2128">
    <property type="taxonomic scope" value="Bacteria"/>
</dbReference>
<keyword evidence="3" id="KW-1185">Reference proteome</keyword>